<dbReference type="SMART" id="SM00046">
    <property type="entry name" value="DAGKc"/>
    <property type="match status" value="1"/>
</dbReference>
<dbReference type="SUPFAM" id="SSF111331">
    <property type="entry name" value="NAD kinase/diacylglycerol kinase-like"/>
    <property type="match status" value="1"/>
</dbReference>
<evidence type="ECO:0000313" key="6">
    <source>
        <dbReference type="EMBL" id="AUJ31207.1"/>
    </source>
</evidence>
<dbReference type="Gene3D" id="3.40.50.10330">
    <property type="entry name" value="Probable inorganic polyphosphate/atp-NAD kinase, domain 1"/>
    <property type="match status" value="1"/>
</dbReference>
<dbReference type="GeneID" id="78522587"/>
<dbReference type="Pfam" id="PF00781">
    <property type="entry name" value="DAGK_cat"/>
    <property type="match status" value="1"/>
</dbReference>
<dbReference type="Proteomes" id="UP000324497">
    <property type="component" value="Chromosome"/>
</dbReference>
<dbReference type="KEGG" id="lng:BSQ50_00650"/>
<sequence>MTKKNLIFFNSKSGEGKSAEIADYVVEQLEKNGQQAEKLLTSSKEEAIEKIRTQSAGYQRLICIGGDGTLNVALTGLLHVKQRPVLGVIPAGTVNNFAQKWNLPLEYHEALKVILAESHRSIGIGECNGQAIVSSLMFGSLAEVSNRVRQQDKQKYGLLVYPWQAIKQLPKQRSYPIEFYNSLVAMDAKVWVCLISTSNYIAGRRYLEEDSNSLHLTMLNNMKINKLLNYGYFALTGNLRRSTTLTSFDFKKLNVRTLSDKRISTRIDGDPGPYLPLQLSWHPNFIECCVTEKIF</sequence>
<evidence type="ECO:0000256" key="2">
    <source>
        <dbReference type="ARBA" id="ARBA00005983"/>
    </source>
</evidence>
<dbReference type="GO" id="GO:0016301">
    <property type="term" value="F:kinase activity"/>
    <property type="evidence" value="ECO:0007669"/>
    <property type="project" value="UniProtKB-KW"/>
</dbReference>
<dbReference type="GO" id="GO:0005524">
    <property type="term" value="F:ATP binding"/>
    <property type="evidence" value="ECO:0007669"/>
    <property type="project" value="UniProtKB-KW"/>
</dbReference>
<gene>
    <name evidence="6" type="ORF">BSQ50_00650</name>
</gene>
<keyword evidence="6" id="KW-0808">Transferase</keyword>
<evidence type="ECO:0000256" key="3">
    <source>
        <dbReference type="ARBA" id="ARBA00022741"/>
    </source>
</evidence>
<feature type="domain" description="DAGKc" evidence="5">
    <location>
        <begin position="1"/>
        <end position="131"/>
    </location>
</feature>
<organism evidence="6 7">
    <name type="scientific">Liquorilactobacillus nagelii</name>
    <dbReference type="NCBI Taxonomy" id="82688"/>
    <lineage>
        <taxon>Bacteria</taxon>
        <taxon>Bacillati</taxon>
        <taxon>Bacillota</taxon>
        <taxon>Bacilli</taxon>
        <taxon>Lactobacillales</taxon>
        <taxon>Lactobacillaceae</taxon>
        <taxon>Liquorilactobacillus</taxon>
    </lineage>
</organism>
<comment type="similarity">
    <text evidence="2">Belongs to the diacylglycerol/lipid kinase family.</text>
</comment>
<dbReference type="RefSeq" id="WP_057886571.1">
    <property type="nucleotide sequence ID" value="NZ_CP018180.1"/>
</dbReference>
<reference evidence="6 7" key="1">
    <citation type="submission" date="2016-11" db="EMBL/GenBank/DDBJ databases">
        <title>Interaction between Lactobacillus species and yeast in water kefir.</title>
        <authorList>
            <person name="Behr J."/>
            <person name="Xu D."/>
            <person name="Vogel R.F."/>
        </authorList>
    </citation>
    <scope>NUCLEOTIDE SEQUENCE [LARGE SCALE GENOMIC DNA]</scope>
    <source>
        <strain evidence="6 7">TMW 1.1827</strain>
    </source>
</reference>
<dbReference type="InterPro" id="IPR016064">
    <property type="entry name" value="NAD/diacylglycerol_kinase_sf"/>
</dbReference>
<dbReference type="InterPro" id="IPR001206">
    <property type="entry name" value="Diacylglycerol_kinase_cat_dom"/>
</dbReference>
<evidence type="ECO:0000313" key="7">
    <source>
        <dbReference type="Proteomes" id="UP000324497"/>
    </source>
</evidence>
<dbReference type="Gene3D" id="2.60.200.40">
    <property type="match status" value="1"/>
</dbReference>
<dbReference type="AlphaFoldDB" id="A0A3Q8CAY5"/>
<dbReference type="InterPro" id="IPR050187">
    <property type="entry name" value="Lipid_Phosphate_FormReg"/>
</dbReference>
<evidence type="ECO:0000259" key="5">
    <source>
        <dbReference type="PROSITE" id="PS50146"/>
    </source>
</evidence>
<name>A0A3Q8CAY5_9LACO</name>
<dbReference type="EMBL" id="CP018180">
    <property type="protein sequence ID" value="AUJ31207.1"/>
    <property type="molecule type" value="Genomic_DNA"/>
</dbReference>
<evidence type="ECO:0000256" key="1">
    <source>
        <dbReference type="ARBA" id="ARBA00001946"/>
    </source>
</evidence>
<dbReference type="PROSITE" id="PS50146">
    <property type="entry name" value="DAGK"/>
    <property type="match status" value="1"/>
</dbReference>
<dbReference type="InterPro" id="IPR017438">
    <property type="entry name" value="ATP-NAD_kinase_N"/>
</dbReference>
<dbReference type="PANTHER" id="PTHR12358:SF54">
    <property type="entry name" value="SPHINGOSINE KINASE RELATED PROTEIN"/>
    <property type="match status" value="1"/>
</dbReference>
<keyword evidence="7" id="KW-1185">Reference proteome</keyword>
<keyword evidence="4" id="KW-0067">ATP-binding</keyword>
<keyword evidence="6" id="KW-0418">Kinase</keyword>
<keyword evidence="3" id="KW-0547">Nucleotide-binding</keyword>
<protein>
    <submittedName>
        <fullName evidence="6">Diacylglycerol kinase</fullName>
    </submittedName>
</protein>
<dbReference type="PANTHER" id="PTHR12358">
    <property type="entry name" value="SPHINGOSINE KINASE"/>
    <property type="match status" value="1"/>
</dbReference>
<proteinExistence type="inferred from homology"/>
<accession>A0A3Q8CAY5</accession>
<evidence type="ECO:0000256" key="4">
    <source>
        <dbReference type="ARBA" id="ARBA00022840"/>
    </source>
</evidence>
<comment type="cofactor">
    <cofactor evidence="1">
        <name>Mg(2+)</name>
        <dbReference type="ChEBI" id="CHEBI:18420"/>
    </cofactor>
</comment>